<comment type="caution">
    <text evidence="1">The sequence shown here is derived from an EMBL/GenBank/DDBJ whole genome shotgun (WGS) entry which is preliminary data.</text>
</comment>
<gene>
    <name evidence="1" type="ORF">KZC51_01010</name>
</gene>
<accession>A0ABT0F9H4</accession>
<sequence length="193" mass="20767">MTGCDSAAPAPTGDALYADAKQTYMDYREFVNGVQSVLSTGPWEIGQLGVYGMQPDQCDNGAGYRFDLNRSLNLDPSTRESNADAVEEHLKDAGLSPSRRVLGVGDESLIQVAVRDQGGFSQLLIEFDGQGRVRVAADTSCRPGDAHELSDMLFGDEVFLAGYLPTDVESPTDPLFFGITPGDPQFVRETPAP</sequence>
<keyword evidence="2" id="KW-1185">Reference proteome</keyword>
<organism evidence="1 2">
    <name type="scientific">Microbacterium croceum</name>
    <dbReference type="NCBI Taxonomy" id="2851645"/>
    <lineage>
        <taxon>Bacteria</taxon>
        <taxon>Bacillati</taxon>
        <taxon>Actinomycetota</taxon>
        <taxon>Actinomycetes</taxon>
        <taxon>Micrococcales</taxon>
        <taxon>Microbacteriaceae</taxon>
        <taxon>Microbacterium</taxon>
    </lineage>
</organism>
<evidence type="ECO:0000313" key="2">
    <source>
        <dbReference type="Proteomes" id="UP001300096"/>
    </source>
</evidence>
<dbReference type="EMBL" id="JAHWXN010000001">
    <property type="protein sequence ID" value="MCK2034700.1"/>
    <property type="molecule type" value="Genomic_DNA"/>
</dbReference>
<dbReference type="RefSeq" id="WP_247628162.1">
    <property type="nucleotide sequence ID" value="NZ_JAHWXN010000001.1"/>
</dbReference>
<evidence type="ECO:0000313" key="1">
    <source>
        <dbReference type="EMBL" id="MCK2034700.1"/>
    </source>
</evidence>
<proteinExistence type="predicted"/>
<protein>
    <recommendedName>
        <fullName evidence="3">DUF4853 domain-containing protein</fullName>
    </recommendedName>
</protein>
<dbReference type="Proteomes" id="UP001300096">
    <property type="component" value="Unassembled WGS sequence"/>
</dbReference>
<evidence type="ECO:0008006" key="3">
    <source>
        <dbReference type="Google" id="ProtNLM"/>
    </source>
</evidence>
<reference evidence="1 2" key="1">
    <citation type="submission" date="2021-06" db="EMBL/GenBank/DDBJ databases">
        <title>Genome-based taxonomic framework of Microbacterium strains isolated from marine environment, the description of four new species and reclassification of four preexisting species.</title>
        <authorList>
            <person name="Lee S.D."/>
            <person name="Kim S.-M."/>
            <person name="Byeon Y.-S."/>
            <person name="Yang H.L."/>
            <person name="Kim I.S."/>
        </authorList>
    </citation>
    <scope>NUCLEOTIDE SEQUENCE [LARGE SCALE GENOMIC DNA]</scope>
    <source>
        <strain evidence="1 2">SSW1-49</strain>
    </source>
</reference>
<name>A0ABT0F9H4_9MICO</name>